<keyword evidence="7" id="KW-1133">Transmembrane helix</keyword>
<evidence type="ECO:0000313" key="12">
    <source>
        <dbReference type="Proteomes" id="UP000593567"/>
    </source>
</evidence>
<protein>
    <submittedName>
        <fullName evidence="11">Fng</fullName>
    </submittedName>
</protein>
<keyword evidence="3" id="KW-0328">Glycosyltransferase</keyword>
<evidence type="ECO:0000256" key="2">
    <source>
        <dbReference type="ARBA" id="ARBA00008661"/>
    </source>
</evidence>
<evidence type="ECO:0000256" key="9">
    <source>
        <dbReference type="ARBA" id="ARBA00037847"/>
    </source>
</evidence>
<comment type="caution">
    <text evidence="11">The sequence shown here is derived from an EMBL/GenBank/DDBJ whole genome shotgun (WGS) entry which is preliminary data.</text>
</comment>
<evidence type="ECO:0000256" key="8">
    <source>
        <dbReference type="ARBA" id="ARBA00023136"/>
    </source>
</evidence>
<keyword evidence="5" id="KW-0812">Transmembrane</keyword>
<reference evidence="11" key="1">
    <citation type="submission" date="2020-06" db="EMBL/GenBank/DDBJ databases">
        <title>Draft genome of Bugula neritina, a colonial animal packing powerful symbionts and potential medicines.</title>
        <authorList>
            <person name="Rayko M."/>
        </authorList>
    </citation>
    <scope>NUCLEOTIDE SEQUENCE [LARGE SCALE GENOMIC DNA]</scope>
    <source>
        <strain evidence="11">Kwan_BN1</strain>
    </source>
</reference>
<evidence type="ECO:0000256" key="3">
    <source>
        <dbReference type="ARBA" id="ARBA00022676"/>
    </source>
</evidence>
<comment type="similarity">
    <text evidence="2">Belongs to the glycosyltransferase 31 family.</text>
</comment>
<evidence type="ECO:0000256" key="4">
    <source>
        <dbReference type="ARBA" id="ARBA00022679"/>
    </source>
</evidence>
<dbReference type="PANTHER" id="PTHR10811">
    <property type="entry name" value="FRINGE-RELATED"/>
    <property type="match status" value="1"/>
</dbReference>
<dbReference type="InterPro" id="IPR003378">
    <property type="entry name" value="Fringe-like_glycosylTrfase"/>
</dbReference>
<dbReference type="Gene3D" id="3.90.550.50">
    <property type="match status" value="1"/>
</dbReference>
<gene>
    <name evidence="11" type="ORF">EB796_017943</name>
</gene>
<evidence type="ECO:0000259" key="10">
    <source>
        <dbReference type="Pfam" id="PF02434"/>
    </source>
</evidence>
<evidence type="ECO:0000256" key="6">
    <source>
        <dbReference type="ARBA" id="ARBA00022968"/>
    </source>
</evidence>
<dbReference type="EMBL" id="VXIV02002667">
    <property type="protein sequence ID" value="KAF6023769.1"/>
    <property type="molecule type" value="Genomic_DNA"/>
</dbReference>
<feature type="domain" description="Fringe-like glycosyltransferase" evidence="10">
    <location>
        <begin position="9"/>
        <end position="203"/>
    </location>
</feature>
<keyword evidence="8" id="KW-0472">Membrane</keyword>
<evidence type="ECO:0000313" key="11">
    <source>
        <dbReference type="EMBL" id="KAF6023769.1"/>
    </source>
</evidence>
<dbReference type="GO" id="GO:0016757">
    <property type="term" value="F:glycosyltransferase activity"/>
    <property type="evidence" value="ECO:0007669"/>
    <property type="project" value="UniProtKB-KW"/>
</dbReference>
<evidence type="ECO:0000256" key="7">
    <source>
        <dbReference type="ARBA" id="ARBA00022989"/>
    </source>
</evidence>
<name>A0A7J7JBY1_BUGNE</name>
<proteinExistence type="inferred from homology"/>
<keyword evidence="6" id="KW-0735">Signal-anchor</keyword>
<dbReference type="OrthoDB" id="8959630at2759"/>
<dbReference type="Pfam" id="PF02434">
    <property type="entry name" value="Fringe"/>
    <property type="match status" value="1"/>
</dbReference>
<sequence>MSWYMQVHLVTDGEDPEYGRLFGQGANYLSTKCDTKGAIWKREMCTVQAIFNLYVSKLGHFKWFCLVQDNTYVNVPMLVHTLRRYNYHESWYLGRRPVYSLQPMRSDYNKDNITFQYATENSGICISKALVKEMIAFWDKNGYLKRGRETNISGDITIGYVINYLLKVPVTNIPEFHSNLEPMWEIDQRDIPKQVTISWGELPIARHFITPNTILLSRKTLQYPKTVDPSRVYTLHCYLFPNSEGCDRIKAKLGPPSAVIAKSAVPVRLV</sequence>
<dbReference type="Proteomes" id="UP000593567">
    <property type="component" value="Unassembled WGS sequence"/>
</dbReference>
<dbReference type="GO" id="GO:0016020">
    <property type="term" value="C:membrane"/>
    <property type="evidence" value="ECO:0007669"/>
    <property type="project" value="UniProtKB-SubCell"/>
</dbReference>
<dbReference type="GO" id="GO:0012505">
    <property type="term" value="C:endomembrane system"/>
    <property type="evidence" value="ECO:0007669"/>
    <property type="project" value="UniProtKB-SubCell"/>
</dbReference>
<comment type="subcellular location">
    <subcellularLocation>
        <location evidence="9">Endomembrane system</location>
        <topology evidence="9">Single-pass membrane protein</topology>
    </subcellularLocation>
    <subcellularLocation>
        <location evidence="1">Membrane</location>
        <topology evidence="1">Single-pass type II membrane protein</topology>
    </subcellularLocation>
</comment>
<evidence type="ECO:0000256" key="5">
    <source>
        <dbReference type="ARBA" id="ARBA00022692"/>
    </source>
</evidence>
<evidence type="ECO:0000256" key="1">
    <source>
        <dbReference type="ARBA" id="ARBA00004606"/>
    </source>
</evidence>
<organism evidence="11 12">
    <name type="scientific">Bugula neritina</name>
    <name type="common">Brown bryozoan</name>
    <name type="synonym">Sertularia neritina</name>
    <dbReference type="NCBI Taxonomy" id="10212"/>
    <lineage>
        <taxon>Eukaryota</taxon>
        <taxon>Metazoa</taxon>
        <taxon>Spiralia</taxon>
        <taxon>Lophotrochozoa</taxon>
        <taxon>Bryozoa</taxon>
        <taxon>Gymnolaemata</taxon>
        <taxon>Cheilostomatida</taxon>
        <taxon>Flustrina</taxon>
        <taxon>Buguloidea</taxon>
        <taxon>Bugulidae</taxon>
        <taxon>Bugula</taxon>
    </lineage>
</organism>
<keyword evidence="4" id="KW-0808">Transferase</keyword>
<dbReference type="AlphaFoldDB" id="A0A7J7JBY1"/>
<accession>A0A7J7JBY1</accession>
<keyword evidence="12" id="KW-1185">Reference proteome</keyword>